<reference evidence="2" key="1">
    <citation type="submission" date="2017-04" db="EMBL/GenBank/DDBJ databases">
        <authorList>
            <person name="Varghese N."/>
            <person name="Submissions S."/>
        </authorList>
    </citation>
    <scope>NUCLEOTIDE SEQUENCE [LARGE SCALE GENOMIC DNA]</scope>
    <source>
        <strain evidence="2">DSM 16512</strain>
    </source>
</reference>
<dbReference type="Gene3D" id="2.60.40.2610">
    <property type="entry name" value="Outer membrane usher protein FimD, plug domain"/>
    <property type="match status" value="1"/>
</dbReference>
<dbReference type="GO" id="GO:0009279">
    <property type="term" value="C:cell outer membrane"/>
    <property type="evidence" value="ECO:0007669"/>
    <property type="project" value="TreeGrafter"/>
</dbReference>
<evidence type="ECO:0000313" key="1">
    <source>
        <dbReference type="EMBL" id="SMC08816.1"/>
    </source>
</evidence>
<dbReference type="PANTHER" id="PTHR30451:SF5">
    <property type="entry name" value="SLR0019 PROTEIN"/>
    <property type="match status" value="1"/>
</dbReference>
<sequence length="765" mass="85668">MRKLGWFFYIFIFVYVCFASLNIEAVLRVVVNGQVKGDFIVSITPDKDILVTEDFLRSIGLKKPFRAKKKTGLISLNSIKDLNFSVNEKKALLEITVDPRLLTPTNVAIKRKREIHELEYLKDNAFYLNYYLRYYADDHLNNETFNGNFEAALRLEELLFYSDLSYAKSESVNSLHRLSSSITIDKPDKLHRVVIGDFSATSGELGSNLLLGGVKIERNFSLNPYLLRYPNLGIEGVLETPSTVEVYLNGALYQRLELPPGPFRIENLPAMPGSGKITLIIRDALGKETVIERPFYIPSRMLGQGVTEYSLAFGFRREDIGKENFHYGRAALLGYMRRGLTDYLTMGLRAEVDDEIANAGVEATTSLFSKAEMRFSTALSQKEGEAGYAGSLGINIPTQKRISLGFTLRKFSKEYTDLLETNNSSLNWAVRVSFSVGPQGSISSVFSWNKNHDNSKTKALSIHYHRPFLKVGNIFLTFQRQWLTSKTEDIFTFGILLPLGKSRYASLQHTSRVGQQNSTLSLSKNPPRGPGVGYRLQVNRNQHDSSGEWRGYGRVEYHHEFGHLIGEYQKTENLGSISLGARGALVVAGGEVHPSAPIYDGFALVDTGLKGAKVRLGGQFMGETSESGKLVVPGLVSYYDNPISISANDLPMEFTLKESTKHVAPYYRSGGIVKFEIGRLNAVEGKIFWIEKEKKVPVEFAGLDINVEGKKIESVTGEKGFFYIEGLKSGRYPAHIFKDGKECRFTLFVPESKEPFINVGDIVCK</sequence>
<dbReference type="PANTHER" id="PTHR30451">
    <property type="entry name" value="OUTER MEMBRANE USHER PROTEIN"/>
    <property type="match status" value="1"/>
</dbReference>
<protein>
    <submittedName>
        <fullName evidence="1">Outer membrane usher protein FimD/PapC</fullName>
    </submittedName>
</protein>
<name>A0A1W1WRE0_9BACT</name>
<dbReference type="InterPro" id="IPR042186">
    <property type="entry name" value="FimD_plug_dom"/>
</dbReference>
<proteinExistence type="predicted"/>
<organism evidence="1 2">
    <name type="scientific">Nitratiruptor tergarcus DSM 16512</name>
    <dbReference type="NCBI Taxonomy" id="1069081"/>
    <lineage>
        <taxon>Bacteria</taxon>
        <taxon>Pseudomonadati</taxon>
        <taxon>Campylobacterota</taxon>
        <taxon>Epsilonproteobacteria</taxon>
        <taxon>Nautiliales</taxon>
        <taxon>Nitratiruptoraceae</taxon>
        <taxon>Nitratiruptor</taxon>
    </lineage>
</organism>
<dbReference type="STRING" id="1069081.SAMN05660197_0590"/>
<dbReference type="GO" id="GO:0009297">
    <property type="term" value="P:pilus assembly"/>
    <property type="evidence" value="ECO:0007669"/>
    <property type="project" value="InterPro"/>
</dbReference>
<dbReference type="OrthoDB" id="5404948at2"/>
<accession>A0A1W1WRE0</accession>
<dbReference type="Proteomes" id="UP000192602">
    <property type="component" value="Unassembled WGS sequence"/>
</dbReference>
<dbReference type="Pfam" id="PF00577">
    <property type="entry name" value="Usher"/>
    <property type="match status" value="1"/>
</dbReference>
<keyword evidence="2" id="KW-1185">Reference proteome</keyword>
<dbReference type="InterPro" id="IPR000015">
    <property type="entry name" value="Fimb_usher"/>
</dbReference>
<dbReference type="Gene3D" id="2.60.40.3110">
    <property type="match status" value="1"/>
</dbReference>
<dbReference type="GO" id="GO:0015473">
    <property type="term" value="F:fimbrial usher porin activity"/>
    <property type="evidence" value="ECO:0007669"/>
    <property type="project" value="InterPro"/>
</dbReference>
<dbReference type="RefSeq" id="WP_084275078.1">
    <property type="nucleotide sequence ID" value="NZ_AP026671.1"/>
</dbReference>
<evidence type="ECO:0000313" key="2">
    <source>
        <dbReference type="Proteomes" id="UP000192602"/>
    </source>
</evidence>
<gene>
    <name evidence="1" type="ORF">SAMN05660197_0590</name>
</gene>
<dbReference type="EMBL" id="FWWZ01000001">
    <property type="protein sequence ID" value="SMC08816.1"/>
    <property type="molecule type" value="Genomic_DNA"/>
</dbReference>
<dbReference type="AlphaFoldDB" id="A0A1W1WRE0"/>